<protein>
    <submittedName>
        <fullName evidence="2">Exosortase F system-associated protein</fullName>
    </submittedName>
</protein>
<keyword evidence="1" id="KW-0472">Membrane</keyword>
<sequence>MTFLLFYVLRFLIQPLLILSLTPAFYYQENIKKPTLESAF</sequence>
<accession>A0ABS6W597</accession>
<proteinExistence type="predicted"/>
<keyword evidence="3" id="KW-1185">Reference proteome</keyword>
<dbReference type="NCBIfam" id="TIGR04127">
    <property type="entry name" value="flavo_near_exo"/>
    <property type="match status" value="1"/>
</dbReference>
<evidence type="ECO:0000256" key="1">
    <source>
        <dbReference type="SAM" id="Phobius"/>
    </source>
</evidence>
<evidence type="ECO:0000313" key="2">
    <source>
        <dbReference type="EMBL" id="MBW2962687.1"/>
    </source>
</evidence>
<feature type="transmembrane region" description="Helical" evidence="1">
    <location>
        <begin position="6"/>
        <end position="27"/>
    </location>
</feature>
<comment type="caution">
    <text evidence="2">The sequence shown here is derived from an EMBL/GenBank/DDBJ whole genome shotgun (WGS) entry which is preliminary data.</text>
</comment>
<dbReference type="EMBL" id="JAHWDF010000016">
    <property type="protein sequence ID" value="MBW2962687.1"/>
    <property type="molecule type" value="Genomic_DNA"/>
</dbReference>
<dbReference type="Proteomes" id="UP000719267">
    <property type="component" value="Unassembled WGS sequence"/>
</dbReference>
<keyword evidence="1" id="KW-1133">Transmembrane helix</keyword>
<gene>
    <name evidence="2" type="ORF">KW502_12885</name>
</gene>
<name>A0ABS6W597_9FLAO</name>
<reference evidence="2 3" key="1">
    <citation type="submission" date="2021-07" db="EMBL/GenBank/DDBJ databases">
        <title>Mesonia aestuariivivens sp. nov., isolated from a tidal flat.</title>
        <authorList>
            <person name="Kim Y.-O."/>
            <person name="Yoon J.-H."/>
        </authorList>
    </citation>
    <scope>NUCLEOTIDE SEQUENCE [LARGE SCALE GENOMIC DNA]</scope>
    <source>
        <strain evidence="2 3">JHPTF-M18</strain>
    </source>
</reference>
<keyword evidence="1" id="KW-0812">Transmembrane</keyword>
<evidence type="ECO:0000313" key="3">
    <source>
        <dbReference type="Proteomes" id="UP000719267"/>
    </source>
</evidence>
<organism evidence="2 3">
    <name type="scientific">Mesonia aestuariivivens</name>
    <dbReference type="NCBI Taxonomy" id="2796128"/>
    <lineage>
        <taxon>Bacteria</taxon>
        <taxon>Pseudomonadati</taxon>
        <taxon>Bacteroidota</taxon>
        <taxon>Flavobacteriia</taxon>
        <taxon>Flavobacteriales</taxon>
        <taxon>Flavobacteriaceae</taxon>
        <taxon>Mesonia</taxon>
    </lineage>
</organism>
<dbReference type="InterPro" id="IPR026414">
    <property type="entry name" value="ExosoTase_F-assoc_memb"/>
</dbReference>